<keyword evidence="1" id="KW-1133">Transmembrane helix</keyword>
<protein>
    <submittedName>
        <fullName evidence="2">Uncharacterized protein</fullName>
    </submittedName>
</protein>
<feature type="transmembrane region" description="Helical" evidence="1">
    <location>
        <begin position="275"/>
        <end position="292"/>
    </location>
</feature>
<keyword evidence="3" id="KW-1185">Reference proteome</keyword>
<keyword evidence="1" id="KW-0472">Membrane</keyword>
<evidence type="ECO:0000313" key="3">
    <source>
        <dbReference type="Proteomes" id="UP001165160"/>
    </source>
</evidence>
<proteinExistence type="predicted"/>
<reference evidence="3" key="1">
    <citation type="journal article" date="2023" name="Commun. Biol.">
        <title>Genome analysis of Parmales, the sister group of diatoms, reveals the evolutionary specialization of diatoms from phago-mixotrophs to photoautotrophs.</title>
        <authorList>
            <person name="Ban H."/>
            <person name="Sato S."/>
            <person name="Yoshikawa S."/>
            <person name="Yamada K."/>
            <person name="Nakamura Y."/>
            <person name="Ichinomiya M."/>
            <person name="Sato N."/>
            <person name="Blanc-Mathieu R."/>
            <person name="Endo H."/>
            <person name="Kuwata A."/>
            <person name="Ogata H."/>
        </authorList>
    </citation>
    <scope>NUCLEOTIDE SEQUENCE [LARGE SCALE GENOMIC DNA]</scope>
    <source>
        <strain evidence="3">NIES 3699</strain>
    </source>
</reference>
<dbReference type="Proteomes" id="UP001165160">
    <property type="component" value="Unassembled WGS sequence"/>
</dbReference>
<gene>
    <name evidence="2" type="ORF">TrVE_jg3269</name>
</gene>
<dbReference type="EMBL" id="BRXX01000084">
    <property type="protein sequence ID" value="GMH88634.1"/>
    <property type="molecule type" value="Genomic_DNA"/>
</dbReference>
<feature type="transmembrane region" description="Helical" evidence="1">
    <location>
        <begin position="161"/>
        <end position="182"/>
    </location>
</feature>
<feature type="transmembrane region" description="Helical" evidence="1">
    <location>
        <begin position="304"/>
        <end position="324"/>
    </location>
</feature>
<feature type="transmembrane region" description="Helical" evidence="1">
    <location>
        <begin position="202"/>
        <end position="220"/>
    </location>
</feature>
<feature type="transmembrane region" description="Helical" evidence="1">
    <location>
        <begin position="118"/>
        <end position="141"/>
    </location>
</feature>
<organism evidence="2 3">
    <name type="scientific">Triparma verrucosa</name>
    <dbReference type="NCBI Taxonomy" id="1606542"/>
    <lineage>
        <taxon>Eukaryota</taxon>
        <taxon>Sar</taxon>
        <taxon>Stramenopiles</taxon>
        <taxon>Ochrophyta</taxon>
        <taxon>Bolidophyceae</taxon>
        <taxon>Parmales</taxon>
        <taxon>Triparmaceae</taxon>
        <taxon>Triparma</taxon>
    </lineage>
</organism>
<evidence type="ECO:0000313" key="2">
    <source>
        <dbReference type="EMBL" id="GMH88634.1"/>
    </source>
</evidence>
<name>A0A9W7BD62_9STRA</name>
<feature type="transmembrane region" description="Helical" evidence="1">
    <location>
        <begin position="226"/>
        <end position="244"/>
    </location>
</feature>
<keyword evidence="1" id="KW-0812">Transmembrane</keyword>
<dbReference type="AlphaFoldDB" id="A0A9W7BD62"/>
<feature type="transmembrane region" description="Helical" evidence="1">
    <location>
        <begin position="76"/>
        <end position="98"/>
    </location>
</feature>
<sequence length="362" mass="40305">MAIAKWGPSFEESQANNFTCNLDTIVYLNPCPPLLQCYYDEALNDTMGVSSCHCGTIGRFSNDNFPICDKHGDMTWLPILIGTLSTCTAFYCLGWGVWIISTLKKLEQFRYNDITKALFLTMSGHLFLGFHQFCETMQIILMDPEFHPILYGSPGIGQTCLSGMGCCFVLADLNIPLLWMQIASSGMSKADAESRKKKVASIVKYSGLVFLFTFVGIVSVMGTAVAGMYTILWIIGIFFAFNIGGRKISSQLRKEGEEEPKAVVDIMNYVNRLSLFIWLYIGCIIWFFLTSFDASDANPANWQMPASLIYFFLVQCGVVNMLYIRRTLDKKLERFVKNGNKVTPSTTASGMSAASSVSSVES</sequence>
<accession>A0A9W7BD62</accession>
<evidence type="ECO:0000256" key="1">
    <source>
        <dbReference type="SAM" id="Phobius"/>
    </source>
</evidence>
<comment type="caution">
    <text evidence="2">The sequence shown here is derived from an EMBL/GenBank/DDBJ whole genome shotgun (WGS) entry which is preliminary data.</text>
</comment>